<proteinExistence type="predicted"/>
<keyword evidence="2" id="KW-1185">Reference proteome</keyword>
<gene>
    <name evidence="1" type="ORF">TNCV_1798881</name>
</gene>
<dbReference type="EMBL" id="BMAU01021314">
    <property type="protein sequence ID" value="GFY12466.1"/>
    <property type="molecule type" value="Genomic_DNA"/>
</dbReference>
<dbReference type="Proteomes" id="UP000887159">
    <property type="component" value="Unassembled WGS sequence"/>
</dbReference>
<dbReference type="AlphaFoldDB" id="A0A8X6SHU4"/>
<name>A0A8X6SHU4_TRICX</name>
<accession>A0A8X6SHU4</accession>
<comment type="caution">
    <text evidence="1">The sequence shown here is derived from an EMBL/GenBank/DDBJ whole genome shotgun (WGS) entry which is preliminary data.</text>
</comment>
<protein>
    <submittedName>
        <fullName evidence="1">Uncharacterized protein</fullName>
    </submittedName>
</protein>
<organism evidence="1 2">
    <name type="scientific">Trichonephila clavipes</name>
    <name type="common">Golden silk orbweaver</name>
    <name type="synonym">Nephila clavipes</name>
    <dbReference type="NCBI Taxonomy" id="2585209"/>
    <lineage>
        <taxon>Eukaryota</taxon>
        <taxon>Metazoa</taxon>
        <taxon>Ecdysozoa</taxon>
        <taxon>Arthropoda</taxon>
        <taxon>Chelicerata</taxon>
        <taxon>Arachnida</taxon>
        <taxon>Araneae</taxon>
        <taxon>Araneomorphae</taxon>
        <taxon>Entelegynae</taxon>
        <taxon>Araneoidea</taxon>
        <taxon>Nephilidae</taxon>
        <taxon>Trichonephila</taxon>
    </lineage>
</organism>
<reference evidence="1" key="1">
    <citation type="submission" date="2020-08" db="EMBL/GenBank/DDBJ databases">
        <title>Multicomponent nature underlies the extraordinary mechanical properties of spider dragline silk.</title>
        <authorList>
            <person name="Kono N."/>
            <person name="Nakamura H."/>
            <person name="Mori M."/>
            <person name="Yoshida Y."/>
            <person name="Ohtoshi R."/>
            <person name="Malay A.D."/>
            <person name="Moran D.A.P."/>
            <person name="Tomita M."/>
            <person name="Numata K."/>
            <person name="Arakawa K."/>
        </authorList>
    </citation>
    <scope>NUCLEOTIDE SEQUENCE</scope>
</reference>
<sequence length="125" mass="13439">MNGFRHLICGKFVNKSALMLEETTLNTPKILHDADQQRAVRGPSLEERPLNVVADSPESNTIVVAHNVSVIYETICRVLNENSLTHLPFSASIRFQPGRLSSVTASGGTVICAAAGLPSSCAEHL</sequence>
<evidence type="ECO:0000313" key="1">
    <source>
        <dbReference type="EMBL" id="GFY12466.1"/>
    </source>
</evidence>
<evidence type="ECO:0000313" key="2">
    <source>
        <dbReference type="Proteomes" id="UP000887159"/>
    </source>
</evidence>